<dbReference type="NCBIfam" id="TIGR00952">
    <property type="entry name" value="S15_bact"/>
    <property type="match status" value="1"/>
</dbReference>
<comment type="caution">
    <text evidence="6">The sequence shown here is derived from an EMBL/GenBank/DDBJ whole genome shotgun (WGS) entry which is preliminary data.</text>
</comment>
<dbReference type="SMART" id="SM01387">
    <property type="entry name" value="Ribosomal_S15"/>
    <property type="match status" value="1"/>
</dbReference>
<dbReference type="CDD" id="cd00353">
    <property type="entry name" value="Ribosomal_S15p_S13e"/>
    <property type="match status" value="1"/>
</dbReference>
<dbReference type="InterPro" id="IPR000589">
    <property type="entry name" value="Ribosomal_uS15"/>
</dbReference>
<dbReference type="GO" id="GO:0006412">
    <property type="term" value="P:translation"/>
    <property type="evidence" value="ECO:0007669"/>
    <property type="project" value="UniProtKB-UniRule"/>
</dbReference>
<comment type="subunit">
    <text evidence="3">Part of the 30S ribosomal subunit. Forms a bridge to the 50S subunit in the 70S ribosome, contacting the 23S rRNA.</text>
</comment>
<evidence type="ECO:0000256" key="4">
    <source>
        <dbReference type="RuleBase" id="RU003919"/>
    </source>
</evidence>
<evidence type="ECO:0000313" key="7">
    <source>
        <dbReference type="Proteomes" id="UP000004848"/>
    </source>
</evidence>
<evidence type="ECO:0000256" key="3">
    <source>
        <dbReference type="HAMAP-Rule" id="MF_01343"/>
    </source>
</evidence>
<reference evidence="6 7" key="1">
    <citation type="submission" date="2006-05" db="EMBL/GenBank/DDBJ databases">
        <authorList>
            <person name="King G."/>
            <person name="Ferriera S."/>
            <person name="Johnson J."/>
            <person name="Kravitz S."/>
            <person name="Beeson K."/>
            <person name="Sutton G."/>
            <person name="Rogers Y.-H."/>
            <person name="Friedman R."/>
            <person name="Frazier M."/>
            <person name="Venter J.C."/>
        </authorList>
    </citation>
    <scope>NUCLEOTIDE SEQUENCE [LARGE SCALE GENOMIC DNA]</scope>
    <source>
        <strain evidence="7">ATCC 25650 / DSM 13394 / JCM 20685 / NBRC 16684 / NCIMB 2208 / IAM 12614 / B1</strain>
    </source>
</reference>
<evidence type="ECO:0000256" key="1">
    <source>
        <dbReference type="ARBA" id="ARBA00022980"/>
    </source>
</evidence>
<protein>
    <recommendedName>
        <fullName evidence="3">Small ribosomal subunit protein uS15</fullName>
    </recommendedName>
</protein>
<dbReference type="Proteomes" id="UP000004848">
    <property type="component" value="Unassembled WGS sequence"/>
</dbReference>
<dbReference type="EMBL" id="AAUW01000029">
    <property type="protein sequence ID" value="EAV40509.1"/>
    <property type="molecule type" value="Genomic_DNA"/>
</dbReference>
<gene>
    <name evidence="3 6" type="primary">rpsO</name>
    <name evidence="6" type="ORF">SIAM614_21517</name>
</gene>
<dbReference type="PANTHER" id="PTHR23321">
    <property type="entry name" value="RIBOSOMAL PROTEIN S15, BACTERIAL AND ORGANELLAR"/>
    <property type="match status" value="1"/>
</dbReference>
<comment type="function">
    <text evidence="3">Forms an intersubunit bridge (bridge B4) with the 23S rRNA of the 50S subunit in the ribosome.</text>
</comment>
<dbReference type="PANTHER" id="PTHR23321:SF26">
    <property type="entry name" value="SMALL RIBOSOMAL SUBUNIT PROTEIN US15M"/>
    <property type="match status" value="1"/>
</dbReference>
<dbReference type="Gene3D" id="1.10.287.10">
    <property type="entry name" value="S15/NS1, RNA-binding"/>
    <property type="match status" value="1"/>
</dbReference>
<dbReference type="AlphaFoldDB" id="A0P338"/>
<comment type="similarity">
    <text evidence="3 4">Belongs to the universal ribosomal protein uS15 family.</text>
</comment>
<keyword evidence="3 5" id="KW-0699">rRNA-binding</keyword>
<dbReference type="GO" id="GO:0022627">
    <property type="term" value="C:cytosolic small ribosomal subunit"/>
    <property type="evidence" value="ECO:0007669"/>
    <property type="project" value="TreeGrafter"/>
</dbReference>
<keyword evidence="1 3" id="KW-0689">Ribosomal protein</keyword>
<dbReference type="GO" id="GO:0019843">
    <property type="term" value="F:rRNA binding"/>
    <property type="evidence" value="ECO:0007669"/>
    <property type="project" value="UniProtKB-UniRule"/>
</dbReference>
<dbReference type="InterPro" id="IPR009068">
    <property type="entry name" value="uS15_NS1_RNA-bd_sf"/>
</dbReference>
<accession>A0P338</accession>
<dbReference type="Gene3D" id="6.10.250.3130">
    <property type="match status" value="1"/>
</dbReference>
<dbReference type="SUPFAM" id="SSF47060">
    <property type="entry name" value="S15/NS1 RNA-binding domain"/>
    <property type="match status" value="1"/>
</dbReference>
<proteinExistence type="inferred from homology"/>
<evidence type="ECO:0000313" key="6">
    <source>
        <dbReference type="EMBL" id="EAV40509.1"/>
    </source>
</evidence>
<dbReference type="PROSITE" id="PS00362">
    <property type="entry name" value="RIBOSOMAL_S15"/>
    <property type="match status" value="1"/>
</dbReference>
<dbReference type="Pfam" id="PF00312">
    <property type="entry name" value="Ribosomal_S15"/>
    <property type="match status" value="1"/>
</dbReference>
<keyword evidence="2 3" id="KW-0687">Ribonucleoprotein</keyword>
<dbReference type="eggNOG" id="COG0184">
    <property type="taxonomic scope" value="Bacteria"/>
</dbReference>
<evidence type="ECO:0000256" key="5">
    <source>
        <dbReference type="RuleBase" id="RU004524"/>
    </source>
</evidence>
<name>A0P338_ROSAI</name>
<dbReference type="HAMAP" id="MF_01343_B">
    <property type="entry name" value="Ribosomal_uS15_B"/>
    <property type="match status" value="1"/>
</dbReference>
<dbReference type="InterPro" id="IPR005290">
    <property type="entry name" value="Ribosomal_uS15_bac-type"/>
</dbReference>
<dbReference type="GO" id="GO:0003735">
    <property type="term" value="F:structural constituent of ribosome"/>
    <property type="evidence" value="ECO:0007669"/>
    <property type="project" value="InterPro"/>
</dbReference>
<evidence type="ECO:0000256" key="2">
    <source>
        <dbReference type="ARBA" id="ARBA00023274"/>
    </source>
</evidence>
<keyword evidence="3 5" id="KW-0694">RNA-binding</keyword>
<comment type="function">
    <text evidence="3 5">One of the primary rRNA binding proteins, it binds directly to 16S rRNA where it helps nucleate assembly of the platform of the 30S subunit by binding and bridging several RNA helices of the 16S rRNA.</text>
</comment>
<organism evidence="6 7">
    <name type="scientific">Roseibium aggregatum (strain ATCC 25650 / DSM 13394 / JCM 20685 / NBRC 16684 / NCIMB 2208 / IAM 12614 / B1)</name>
    <name type="common">Stappia aggregata</name>
    <dbReference type="NCBI Taxonomy" id="384765"/>
    <lineage>
        <taxon>Bacteria</taxon>
        <taxon>Pseudomonadati</taxon>
        <taxon>Pseudomonadota</taxon>
        <taxon>Alphaproteobacteria</taxon>
        <taxon>Hyphomicrobiales</taxon>
        <taxon>Stappiaceae</taxon>
        <taxon>Roseibium</taxon>
    </lineage>
</organism>
<sequence>MVEMGLRKNASILTDLVSALCRPFNKTSVIERLGKIEDEVKAQERDFYRQANLDEGSVEVQVAILTERINSLTKHFKDVRNDNQSRRGLLKMVAQRRSLLDYTRGKSEERYLDLIKRLGIRR</sequence>